<accession>A0ABU0MTN1</accession>
<gene>
    <name evidence="1" type="ORF">QO018_005703</name>
</gene>
<dbReference type="EMBL" id="JAUSVU010000032">
    <property type="protein sequence ID" value="MDQ0536805.1"/>
    <property type="molecule type" value="Genomic_DNA"/>
</dbReference>
<dbReference type="Gene3D" id="1.25.40.10">
    <property type="entry name" value="Tetratricopeptide repeat domain"/>
    <property type="match status" value="1"/>
</dbReference>
<evidence type="ECO:0000313" key="2">
    <source>
        <dbReference type="Proteomes" id="UP001244552"/>
    </source>
</evidence>
<reference evidence="1 2" key="1">
    <citation type="submission" date="2023-07" db="EMBL/GenBank/DDBJ databases">
        <title>Genomic Encyclopedia of Type Strains, Phase IV (KMG-IV): sequencing the most valuable type-strain genomes for metagenomic binning, comparative biology and taxonomic classification.</title>
        <authorList>
            <person name="Goeker M."/>
        </authorList>
    </citation>
    <scope>NUCLEOTIDE SEQUENCE [LARGE SCALE GENOMIC DNA]</scope>
    <source>
        <strain evidence="1 2">DSM 19922</strain>
    </source>
</reference>
<dbReference type="Proteomes" id="UP001244552">
    <property type="component" value="Unassembled WGS sequence"/>
</dbReference>
<dbReference type="InterPro" id="IPR011990">
    <property type="entry name" value="TPR-like_helical_dom_sf"/>
</dbReference>
<evidence type="ECO:0000313" key="1">
    <source>
        <dbReference type="EMBL" id="MDQ0536805.1"/>
    </source>
</evidence>
<name>A0ABU0MTN1_9PROT</name>
<comment type="caution">
    <text evidence="1">The sequence shown here is derived from an EMBL/GenBank/DDBJ whole genome shotgun (WGS) entry which is preliminary data.</text>
</comment>
<proteinExistence type="predicted"/>
<keyword evidence="2" id="KW-1185">Reference proteome</keyword>
<sequence length="564" mass="64006">MCGEGEKDPMDVSEAIRLIENDPELDVRGTVRCLPVGTLPPGDRHRLMEALVSKGWAKEAVHLVRNPDQVKDAVDDWLTFATILEKAGFSTAAERALHHAVALQPDIPNAYFRMGALWFQRMSQFAFREALTPLRYARAISPAAEVEWLLAYILFLTGQSDEAFQRIRALLSQRPQDANALSVYAVLLYEKGLDQEALHVLQRLFNGRGGIYAEEAGAILTRLLLAHGLASQGITYIRNRLSQPGGSFALWESLAELEIAAGQRKVGVELCRRILAENPARSRTYSTLCMMRLREEGGEDIGSARQPHAPLERSIALSSIGHFGRFAHQVNEYILTWVYAQEAGLSLETPNWIGHLIFELDDPLARRMPIIRDGNKQMNDFLFGRSQVVQTGVDFFSPDPLECFDKRFRATVQERLRFRPVWRKRLAPLMNKLRENGRTVIALHLRRGDMTALRKPPPMEWYVSWIRELWHGLERPVLYLCSDELEKVRPLFLEFKPICLSDIAQPWKDIAFMQDFYILANADVVGVSDGNFARLAALLNTRAVLFARADSVAQGIISYEPWRE</sequence>
<organism evidence="1 2">
    <name type="scientific">Azospirillum picis</name>
    <dbReference type="NCBI Taxonomy" id="488438"/>
    <lineage>
        <taxon>Bacteria</taxon>
        <taxon>Pseudomonadati</taxon>
        <taxon>Pseudomonadota</taxon>
        <taxon>Alphaproteobacteria</taxon>
        <taxon>Rhodospirillales</taxon>
        <taxon>Azospirillaceae</taxon>
        <taxon>Azospirillum</taxon>
    </lineage>
</organism>
<dbReference type="Gene3D" id="3.40.50.11350">
    <property type="match status" value="1"/>
</dbReference>
<protein>
    <submittedName>
        <fullName evidence="1">Tetratricopeptide (TPR) repeat protein</fullName>
    </submittedName>
</protein>
<dbReference type="RefSeq" id="WP_209990178.1">
    <property type="nucleotide sequence ID" value="NZ_JAGINO010000032.1"/>
</dbReference>
<dbReference type="SUPFAM" id="SSF48452">
    <property type="entry name" value="TPR-like"/>
    <property type="match status" value="1"/>
</dbReference>